<dbReference type="Proteomes" id="UP000324748">
    <property type="component" value="Unassembled WGS sequence"/>
</dbReference>
<feature type="compositionally biased region" description="Polar residues" evidence="1">
    <location>
        <begin position="276"/>
        <end position="290"/>
    </location>
</feature>
<feature type="signal peptide" evidence="2">
    <location>
        <begin position="1"/>
        <end position="19"/>
    </location>
</feature>
<name>A0A5B0LJA0_PUCGR</name>
<dbReference type="OrthoDB" id="2505429at2759"/>
<dbReference type="AlphaFoldDB" id="A0A5B0LJA0"/>
<sequence length="324" mass="32209">MISLISTCFLLANAVASLATSSETNVKIVSPAPGASLHLGASLDVVLQIEKDSMKTSQQVLLGLGMNSEDSQHPTSLGEVFLGLLNTTQTPFSAEGKLTWSVSIPAREKMNSTATSFSLVVSQYMFSGPSHTPHCGLVSVPVKVTGPSASVPGVGGKAHGSSSTGCAPGSSSCATGSSPSSETPKDPSSSKPGSAASPATMNMTSSIDKPASGEPKANLTKTEIKKTIIAQGHNTGATIPGAPSKDSLPGQPAPTTPSSSTPASSNTTSTESSPAQKTGSVSPSAKTNGTNPPPESESAAAHLGLSSSHLIAAVAVVAGIFASV</sequence>
<proteinExistence type="predicted"/>
<comment type="caution">
    <text evidence="3">The sequence shown here is derived from an EMBL/GenBank/DDBJ whole genome shotgun (WGS) entry which is preliminary data.</text>
</comment>
<gene>
    <name evidence="3" type="ORF">PGT21_011589</name>
    <name evidence="4" type="ORF">PGTUg99_021308</name>
</gene>
<keyword evidence="2" id="KW-0732">Signal</keyword>
<feature type="region of interest" description="Disordered" evidence="1">
    <location>
        <begin position="233"/>
        <end position="301"/>
    </location>
</feature>
<evidence type="ECO:0000256" key="2">
    <source>
        <dbReference type="SAM" id="SignalP"/>
    </source>
</evidence>
<evidence type="ECO:0000313" key="4">
    <source>
        <dbReference type="EMBL" id="KAA1068145.1"/>
    </source>
</evidence>
<keyword evidence="5" id="KW-1185">Reference proteome</keyword>
<dbReference type="Proteomes" id="UP000325313">
    <property type="component" value="Unassembled WGS sequence"/>
</dbReference>
<feature type="compositionally biased region" description="Low complexity" evidence="1">
    <location>
        <begin position="256"/>
        <end position="275"/>
    </location>
</feature>
<feature type="compositionally biased region" description="Low complexity" evidence="1">
    <location>
        <begin position="160"/>
        <end position="199"/>
    </location>
</feature>
<dbReference type="EMBL" id="VDEP01000506">
    <property type="protein sequence ID" value="KAA1068145.1"/>
    <property type="molecule type" value="Genomic_DNA"/>
</dbReference>
<evidence type="ECO:0000313" key="3">
    <source>
        <dbReference type="EMBL" id="KAA1064682.1"/>
    </source>
</evidence>
<evidence type="ECO:0000313" key="6">
    <source>
        <dbReference type="Proteomes" id="UP000325313"/>
    </source>
</evidence>
<feature type="region of interest" description="Disordered" evidence="1">
    <location>
        <begin position="151"/>
        <end position="217"/>
    </location>
</feature>
<accession>A0A5B0LJA0</accession>
<evidence type="ECO:0000256" key="1">
    <source>
        <dbReference type="SAM" id="MobiDB-lite"/>
    </source>
</evidence>
<protein>
    <submittedName>
        <fullName evidence="3">Uncharacterized protein</fullName>
    </submittedName>
</protein>
<reference evidence="5 6" key="1">
    <citation type="submission" date="2019-05" db="EMBL/GenBank/DDBJ databases">
        <title>Emergence of the Ug99 lineage of the wheat stem rust pathogen through somatic hybridization.</title>
        <authorList>
            <person name="Li F."/>
            <person name="Upadhyaya N.M."/>
            <person name="Sperschneider J."/>
            <person name="Matny O."/>
            <person name="Nguyen-Phuc H."/>
            <person name="Mago R."/>
            <person name="Raley C."/>
            <person name="Miller M.E."/>
            <person name="Silverstein K.A.T."/>
            <person name="Henningsen E."/>
            <person name="Hirsch C.D."/>
            <person name="Visser B."/>
            <person name="Pretorius Z.A."/>
            <person name="Steffenson B.J."/>
            <person name="Schwessinger B."/>
            <person name="Dodds P.N."/>
            <person name="Figueroa M."/>
        </authorList>
    </citation>
    <scope>NUCLEOTIDE SEQUENCE [LARGE SCALE GENOMIC DNA]</scope>
    <source>
        <strain evidence="3">21-0</strain>
        <strain evidence="4 6">Ug99</strain>
    </source>
</reference>
<organism evidence="3 5">
    <name type="scientific">Puccinia graminis f. sp. tritici</name>
    <dbReference type="NCBI Taxonomy" id="56615"/>
    <lineage>
        <taxon>Eukaryota</taxon>
        <taxon>Fungi</taxon>
        <taxon>Dikarya</taxon>
        <taxon>Basidiomycota</taxon>
        <taxon>Pucciniomycotina</taxon>
        <taxon>Pucciniomycetes</taxon>
        <taxon>Pucciniales</taxon>
        <taxon>Pucciniaceae</taxon>
        <taxon>Puccinia</taxon>
    </lineage>
</organism>
<evidence type="ECO:0000313" key="5">
    <source>
        <dbReference type="Proteomes" id="UP000324748"/>
    </source>
</evidence>
<feature type="chain" id="PRO_5036136961" evidence="2">
    <location>
        <begin position="20"/>
        <end position="324"/>
    </location>
</feature>
<dbReference type="EMBL" id="VSWC01000197">
    <property type="protein sequence ID" value="KAA1064682.1"/>
    <property type="molecule type" value="Genomic_DNA"/>
</dbReference>